<feature type="signal peptide" evidence="1">
    <location>
        <begin position="1"/>
        <end position="25"/>
    </location>
</feature>
<dbReference type="Gene3D" id="3.40.50.1240">
    <property type="entry name" value="Phosphoglycerate mutase-like"/>
    <property type="match status" value="1"/>
</dbReference>
<dbReference type="Pfam" id="PF00300">
    <property type="entry name" value="His_Phos_1"/>
    <property type="match status" value="1"/>
</dbReference>
<protein>
    <submittedName>
        <fullName evidence="2">Histidine phosphatase family protein</fullName>
    </submittedName>
</protein>
<comment type="caution">
    <text evidence="2">The sequence shown here is derived from an EMBL/GenBank/DDBJ whole genome shotgun (WGS) entry which is preliminary data.</text>
</comment>
<keyword evidence="3" id="KW-1185">Reference proteome</keyword>
<dbReference type="CDD" id="cd07040">
    <property type="entry name" value="HP"/>
    <property type="match status" value="1"/>
</dbReference>
<evidence type="ECO:0000313" key="2">
    <source>
        <dbReference type="EMBL" id="MBO0902785.1"/>
    </source>
</evidence>
<sequence length="190" mass="20155">MIKRRTGRIAIAAVVAALMAAPAAARDAWDAARAGGTHLLMRHAVAPGTGDPADVTLGDCSTQRNLSEAGRQQAERIGRKLVENGVAIDVVLTSQWCRARDTAERLGFRPVKDEPALNSFFAGRGDRAEQTEALKQRIAEFDAAGRKAAMVSHQVNITALTGVYPASGEIVVIRLGKDGGISVEGQIRTD</sequence>
<dbReference type="Proteomes" id="UP000664288">
    <property type="component" value="Unassembled WGS sequence"/>
</dbReference>
<gene>
    <name evidence="2" type="ORF">J1C47_03975</name>
</gene>
<dbReference type="InterPro" id="IPR013078">
    <property type="entry name" value="His_Pase_superF_clade-1"/>
</dbReference>
<accession>A0ABS3J0X1</accession>
<proteinExistence type="predicted"/>
<name>A0ABS3J0X1_9HYPH</name>
<organism evidence="2 3">
    <name type="scientific">Jiella sonneratiae</name>
    <dbReference type="NCBI Taxonomy" id="2816856"/>
    <lineage>
        <taxon>Bacteria</taxon>
        <taxon>Pseudomonadati</taxon>
        <taxon>Pseudomonadota</taxon>
        <taxon>Alphaproteobacteria</taxon>
        <taxon>Hyphomicrobiales</taxon>
        <taxon>Aurantimonadaceae</taxon>
        <taxon>Jiella</taxon>
    </lineage>
</organism>
<dbReference type="SUPFAM" id="SSF53254">
    <property type="entry name" value="Phosphoglycerate mutase-like"/>
    <property type="match status" value="1"/>
</dbReference>
<reference evidence="2 3" key="1">
    <citation type="submission" date="2021-03" db="EMBL/GenBank/DDBJ databases">
        <title>Whole genome sequence of Jiella sp. MQZ13P-4.</title>
        <authorList>
            <person name="Tuo L."/>
        </authorList>
    </citation>
    <scope>NUCLEOTIDE SEQUENCE [LARGE SCALE GENOMIC DNA]</scope>
    <source>
        <strain evidence="2 3">MQZ13P-4</strain>
    </source>
</reference>
<dbReference type="EMBL" id="JAFMPY010000003">
    <property type="protein sequence ID" value="MBO0902785.1"/>
    <property type="molecule type" value="Genomic_DNA"/>
</dbReference>
<feature type="chain" id="PRO_5045128093" evidence="1">
    <location>
        <begin position="26"/>
        <end position="190"/>
    </location>
</feature>
<evidence type="ECO:0000256" key="1">
    <source>
        <dbReference type="SAM" id="SignalP"/>
    </source>
</evidence>
<keyword evidence="1" id="KW-0732">Signal</keyword>
<evidence type="ECO:0000313" key="3">
    <source>
        <dbReference type="Proteomes" id="UP000664288"/>
    </source>
</evidence>
<dbReference type="InterPro" id="IPR029033">
    <property type="entry name" value="His_PPase_superfam"/>
</dbReference>